<evidence type="ECO:0000313" key="2">
    <source>
        <dbReference type="Proteomes" id="UP001303046"/>
    </source>
</evidence>
<organism evidence="1 2">
    <name type="scientific">Necator americanus</name>
    <name type="common">Human hookworm</name>
    <dbReference type="NCBI Taxonomy" id="51031"/>
    <lineage>
        <taxon>Eukaryota</taxon>
        <taxon>Metazoa</taxon>
        <taxon>Ecdysozoa</taxon>
        <taxon>Nematoda</taxon>
        <taxon>Chromadorea</taxon>
        <taxon>Rhabditida</taxon>
        <taxon>Rhabditina</taxon>
        <taxon>Rhabditomorpha</taxon>
        <taxon>Strongyloidea</taxon>
        <taxon>Ancylostomatidae</taxon>
        <taxon>Bunostominae</taxon>
        <taxon>Necator</taxon>
    </lineage>
</organism>
<evidence type="ECO:0000313" key="1">
    <source>
        <dbReference type="EMBL" id="KAK6749102.1"/>
    </source>
</evidence>
<dbReference type="EMBL" id="JAVFWL010000004">
    <property type="protein sequence ID" value="KAK6749102.1"/>
    <property type="molecule type" value="Genomic_DNA"/>
</dbReference>
<proteinExistence type="predicted"/>
<reference evidence="1 2" key="1">
    <citation type="submission" date="2023-08" db="EMBL/GenBank/DDBJ databases">
        <title>A Necator americanus chromosomal reference genome.</title>
        <authorList>
            <person name="Ilik V."/>
            <person name="Petrzelkova K.J."/>
            <person name="Pardy F."/>
            <person name="Fuh T."/>
            <person name="Niatou-Singa F.S."/>
            <person name="Gouil Q."/>
            <person name="Baker L."/>
            <person name="Ritchie M.E."/>
            <person name="Jex A.R."/>
            <person name="Gazzola D."/>
            <person name="Li H."/>
            <person name="Toshio Fujiwara R."/>
            <person name="Zhan B."/>
            <person name="Aroian R.V."/>
            <person name="Pafco B."/>
            <person name="Schwarz E.M."/>
        </authorList>
    </citation>
    <scope>NUCLEOTIDE SEQUENCE [LARGE SCALE GENOMIC DNA]</scope>
    <source>
        <strain evidence="1 2">Aroian</strain>
        <tissue evidence="1">Whole animal</tissue>
    </source>
</reference>
<keyword evidence="2" id="KW-1185">Reference proteome</keyword>
<sequence>MRSTSVYMSLHLRDIEHEESCHCFCLAPVTILNGVVYPTSLPDFGHSSDDEHLVNRRSAKAKPEVFVCVCIFAMFDKPIQEEPVVSVFGREGTNRFLLWNRILKVRRTGPRGRRRTPSHVDLLGTERCRYSFFLINISAPQGFLHIQVIPMNDYG</sequence>
<dbReference type="Proteomes" id="UP001303046">
    <property type="component" value="Unassembled WGS sequence"/>
</dbReference>
<comment type="caution">
    <text evidence="1">The sequence shown here is derived from an EMBL/GenBank/DDBJ whole genome shotgun (WGS) entry which is preliminary data.</text>
</comment>
<protein>
    <submittedName>
        <fullName evidence="1">Uncharacterized protein</fullName>
    </submittedName>
</protein>
<accession>A0ABR1DF44</accession>
<name>A0ABR1DF44_NECAM</name>
<gene>
    <name evidence="1" type="primary">Necator_chrIV.g14900</name>
    <name evidence="1" type="ORF">RB195_001605</name>
</gene>